<reference evidence="2 3" key="1">
    <citation type="submission" date="2024-10" db="EMBL/GenBank/DDBJ databases">
        <title>The Natural Products Discovery Center: Release of the First 8490 Sequenced Strains for Exploring Actinobacteria Biosynthetic Diversity.</title>
        <authorList>
            <person name="Kalkreuter E."/>
            <person name="Kautsar S.A."/>
            <person name="Yang D."/>
            <person name="Bader C.D."/>
            <person name="Teijaro C.N."/>
            <person name="Fluegel L."/>
            <person name="Davis C.M."/>
            <person name="Simpson J.R."/>
            <person name="Lauterbach L."/>
            <person name="Steele A.D."/>
            <person name="Gui C."/>
            <person name="Meng S."/>
            <person name="Li G."/>
            <person name="Viehrig K."/>
            <person name="Ye F."/>
            <person name="Su P."/>
            <person name="Kiefer A.F."/>
            <person name="Nichols A."/>
            <person name="Cepeda A.J."/>
            <person name="Yan W."/>
            <person name="Fan B."/>
            <person name="Jiang Y."/>
            <person name="Adhikari A."/>
            <person name="Zheng C.-J."/>
            <person name="Schuster L."/>
            <person name="Cowan T.M."/>
            <person name="Smanski M.J."/>
            <person name="Chevrette M.G."/>
            <person name="De Carvalho L.P.S."/>
            <person name="Shen B."/>
        </authorList>
    </citation>
    <scope>NUCLEOTIDE SEQUENCE [LARGE SCALE GENOMIC DNA]</scope>
    <source>
        <strain evidence="2 3">NPDC002593</strain>
    </source>
</reference>
<name>A0ABW6S731_9NOCA</name>
<dbReference type="Proteomes" id="UP001601992">
    <property type="component" value="Unassembled WGS sequence"/>
</dbReference>
<gene>
    <name evidence="2" type="ORF">ACFYXQ_26925</name>
</gene>
<organism evidence="2 3">
    <name type="scientific">Nocardia jiangxiensis</name>
    <dbReference type="NCBI Taxonomy" id="282685"/>
    <lineage>
        <taxon>Bacteria</taxon>
        <taxon>Bacillati</taxon>
        <taxon>Actinomycetota</taxon>
        <taxon>Actinomycetes</taxon>
        <taxon>Mycobacteriales</taxon>
        <taxon>Nocardiaceae</taxon>
        <taxon>Nocardia</taxon>
    </lineage>
</organism>
<keyword evidence="1" id="KW-0732">Signal</keyword>
<evidence type="ECO:0000256" key="1">
    <source>
        <dbReference type="SAM" id="SignalP"/>
    </source>
</evidence>
<proteinExistence type="predicted"/>
<comment type="caution">
    <text evidence="2">The sequence shown here is derived from an EMBL/GenBank/DDBJ whole genome shotgun (WGS) entry which is preliminary data.</text>
</comment>
<evidence type="ECO:0008006" key="4">
    <source>
        <dbReference type="Google" id="ProtNLM"/>
    </source>
</evidence>
<evidence type="ECO:0000313" key="3">
    <source>
        <dbReference type="Proteomes" id="UP001601992"/>
    </source>
</evidence>
<feature type="chain" id="PRO_5046323518" description="YXWGXW repeat-containing protein" evidence="1">
    <location>
        <begin position="30"/>
        <end position="91"/>
    </location>
</feature>
<dbReference type="RefSeq" id="WP_387405372.1">
    <property type="nucleotide sequence ID" value="NZ_JBIAQY010000010.1"/>
</dbReference>
<accession>A0ABW6S731</accession>
<evidence type="ECO:0000313" key="2">
    <source>
        <dbReference type="EMBL" id="MFF3571418.1"/>
    </source>
</evidence>
<keyword evidence="3" id="KW-1185">Reference proteome</keyword>
<protein>
    <recommendedName>
        <fullName evidence="4">YXWGXW repeat-containing protein</fullName>
    </recommendedName>
</protein>
<feature type="signal peptide" evidence="1">
    <location>
        <begin position="1"/>
        <end position="29"/>
    </location>
</feature>
<sequence length="91" mass="10551">MGRRYWARAVVAGAIVAVPLAALAVPAQAEPTASHATQVRHEHWSVPWDVPGTWDNWNRHGRWDDRYPYERRHHHHRGWQRSVPPGWFGSS</sequence>
<dbReference type="EMBL" id="JBIAQY010000010">
    <property type="protein sequence ID" value="MFF3571418.1"/>
    <property type="molecule type" value="Genomic_DNA"/>
</dbReference>